<feature type="transmembrane region" description="Helical" evidence="2">
    <location>
        <begin position="1338"/>
        <end position="1358"/>
    </location>
</feature>
<dbReference type="PROSITE" id="PS00108">
    <property type="entry name" value="PROTEIN_KINASE_ST"/>
    <property type="match status" value="1"/>
</dbReference>
<dbReference type="InterPro" id="IPR008271">
    <property type="entry name" value="Ser/Thr_kinase_AS"/>
</dbReference>
<name>A0AAX4IX82_9PEZI</name>
<dbReference type="InterPro" id="IPR006597">
    <property type="entry name" value="Sel1-like"/>
</dbReference>
<keyword evidence="2" id="KW-0472">Membrane</keyword>
<evidence type="ECO:0000256" key="2">
    <source>
        <dbReference type="SAM" id="Phobius"/>
    </source>
</evidence>
<dbReference type="Gene3D" id="1.10.510.10">
    <property type="entry name" value="Transferase(Phosphotransferase) domain 1"/>
    <property type="match status" value="1"/>
</dbReference>
<sequence>MEFGHTTTRTRLAPQGSVNLNDLRLSVSQSRANFTRVRARAGRSKSNTGPRADFLTFVSLTCEIYQAQGDDLVPIQQYPSVLETYQGKGHTSLVTHAQLALAAPSNFSRGTIGSYSEGIVIKRPRHSILEESADGLNSFITELRIRSHAPLKSHPNITRLRGVGWDFEDEGATIPRPILLEEFAPQGALDNFWKNWKFVKMSFKAKLDFCRDIAEGLSVLHDCGVVHGDVKPENILVFPRHDARDSFMLKLTDFGHSVIESDTAETLPAFTPQWSAPEVTKMTSMTFQQMKATDYYSFGLVTLSIMLGRAFYTEVEEVESHKQDGSILLELVGIVEKEDRCNDDSDLEVGTIARLLSKTVQLNPDARSLRGSMDIIDLYLVENQITSSRVPVVYCPTVRVPALDVISKVSVGYHTLINCSHHLKARIVATLLELATKPNDPRNSAAQWELAICHFSGFGIPRDFEAASHWLTMARENGVAAAQEFFKPLQDAIVVAKGIRDRDKSASWQRSKTTSSQSERLAVTNTTAAILESITLDVNVPKDRASGSVSINHGLEPKVPGTAEWFRPTDDRTIDPKHKSMASIQRYLQDSEIDEDLTQSVPTSMTSALQEAIKTDSVDQLKVIIANDLKSISSVDDSGNTPLLLAAHHGQLEVFRYLLGRENPRASVYNKSGQTALHLLTKFDDKHVNEFVVLLVKSGADILHEALPVRKDDETLLFSLGLRCCPMLNSILHNRTALLESLLEAAHGDPSGSVCQICEAGSRFRRILAVCLSLFRIDALEILRNHLKTHGEFHTIDLAKVQVWTGQNLLRLSQVPFKSVAVSTIDLPEDFFRAMIYGGSYSDVLERTIDFVTTVEDPKFVSRSSLEMDTLAAAVAGDSLDAVNFMLDRTTATQQDLPLWLLSPIESSQFGTKTVSPHLLRKSITSGLRHIFDRLLCEHVSLLRDEFQFPCQKEPCRDNPHWWLKNYRLLQGQDMYRARPEGHTHSCSIVEGLLNNAIYARHQDSYFLSKIVDKVENQKLFNAPRCLLNAVRILNLNAASILLSKNPDLLMSKLMAPYDSTLSGFLSLTNWEGFERLELERLEEPVLNLILRSGSYEQCRFVLKHLCSRRSAGLGYPVSSRWRWLQSKWHFQRQKDKSILDTAEESVPEWQRCPLQAEEYESLVVGNILQNSLERKALWNVIEVQVANGHSVSGVYLRLAIKSSNTEALLELLNRGWRVNGTWKDCLDTPLQGALEHSKWWANKRKSSLRPKVTSMLEQEALMKLHNVDGQPKLHDPNLQTHREIYSEYSKIRESLLYALYERKLDEAAIILRARGGRVSPFSIITTTGPTASKTARAWVAVLHALLYAVILPVAVVYGTQNVLHPMSTGQKWGFVYLWALLSYAFPHFKLVSKGAREFSGSKGQAMWYFACFTCFLFHHIGLPVLVMRYHWSPLQFCKYYVEAGELRSSCSNYTFLLPLVFIGVELVLLVLFFTGFIVWGP</sequence>
<dbReference type="SUPFAM" id="SSF48403">
    <property type="entry name" value="Ankyrin repeat"/>
    <property type="match status" value="1"/>
</dbReference>
<keyword evidence="2" id="KW-1133">Transmembrane helix</keyword>
<protein>
    <submittedName>
        <fullName evidence="4">Serine/threonine-protein kinase, active</fullName>
    </submittedName>
</protein>
<gene>
    <name evidence="4" type="ORF">CDEST_12665</name>
</gene>
<keyword evidence="4" id="KW-0418">Kinase</keyword>
<dbReference type="RefSeq" id="XP_062784872.1">
    <property type="nucleotide sequence ID" value="XM_062928821.1"/>
</dbReference>
<feature type="transmembrane region" description="Helical" evidence="2">
    <location>
        <begin position="1370"/>
        <end position="1386"/>
    </location>
</feature>
<dbReference type="InterPro" id="IPR011009">
    <property type="entry name" value="Kinase-like_dom_sf"/>
</dbReference>
<feature type="transmembrane region" description="Helical" evidence="2">
    <location>
        <begin position="1456"/>
        <end position="1480"/>
    </location>
</feature>
<evidence type="ECO:0000313" key="4">
    <source>
        <dbReference type="EMBL" id="WQF87651.1"/>
    </source>
</evidence>
<dbReference type="Pfam" id="PF12796">
    <property type="entry name" value="Ank_2"/>
    <property type="match status" value="1"/>
</dbReference>
<dbReference type="GeneID" id="87949165"/>
<keyword evidence="5" id="KW-1185">Reference proteome</keyword>
<dbReference type="SMART" id="SM00248">
    <property type="entry name" value="ANK"/>
    <property type="match status" value="3"/>
</dbReference>
<evidence type="ECO:0000313" key="5">
    <source>
        <dbReference type="Proteomes" id="UP001322277"/>
    </source>
</evidence>
<dbReference type="SMART" id="SM00671">
    <property type="entry name" value="SEL1"/>
    <property type="match status" value="1"/>
</dbReference>
<keyword evidence="1" id="KW-0040">ANK repeat</keyword>
<dbReference type="PROSITE" id="PS50088">
    <property type="entry name" value="ANK_REPEAT"/>
    <property type="match status" value="2"/>
</dbReference>
<keyword evidence="2" id="KW-0812">Transmembrane</keyword>
<dbReference type="EMBL" id="CP137312">
    <property type="protein sequence ID" value="WQF87651.1"/>
    <property type="molecule type" value="Genomic_DNA"/>
</dbReference>
<dbReference type="GO" id="GO:0004674">
    <property type="term" value="F:protein serine/threonine kinase activity"/>
    <property type="evidence" value="ECO:0007669"/>
    <property type="project" value="TreeGrafter"/>
</dbReference>
<dbReference type="KEGG" id="cdet:87949165"/>
<organism evidence="4 5">
    <name type="scientific">Colletotrichum destructivum</name>
    <dbReference type="NCBI Taxonomy" id="34406"/>
    <lineage>
        <taxon>Eukaryota</taxon>
        <taxon>Fungi</taxon>
        <taxon>Dikarya</taxon>
        <taxon>Ascomycota</taxon>
        <taxon>Pezizomycotina</taxon>
        <taxon>Sordariomycetes</taxon>
        <taxon>Hypocreomycetidae</taxon>
        <taxon>Glomerellales</taxon>
        <taxon>Glomerellaceae</taxon>
        <taxon>Colletotrichum</taxon>
        <taxon>Colletotrichum destructivum species complex</taxon>
    </lineage>
</organism>
<dbReference type="Pfam" id="PF00069">
    <property type="entry name" value="Pkinase"/>
    <property type="match status" value="1"/>
</dbReference>
<dbReference type="PROSITE" id="PS50011">
    <property type="entry name" value="PROTEIN_KINASE_DOM"/>
    <property type="match status" value="1"/>
</dbReference>
<dbReference type="SUPFAM" id="SSF56112">
    <property type="entry name" value="Protein kinase-like (PK-like)"/>
    <property type="match status" value="1"/>
</dbReference>
<dbReference type="SUPFAM" id="SSF81901">
    <property type="entry name" value="HCP-like"/>
    <property type="match status" value="1"/>
</dbReference>
<dbReference type="GO" id="GO:0005524">
    <property type="term" value="F:ATP binding"/>
    <property type="evidence" value="ECO:0007669"/>
    <property type="project" value="InterPro"/>
</dbReference>
<dbReference type="Gene3D" id="1.25.40.20">
    <property type="entry name" value="Ankyrin repeat-containing domain"/>
    <property type="match status" value="1"/>
</dbReference>
<dbReference type="Proteomes" id="UP001322277">
    <property type="component" value="Chromosome 8"/>
</dbReference>
<feature type="transmembrane region" description="Helical" evidence="2">
    <location>
        <begin position="1406"/>
        <end position="1427"/>
    </location>
</feature>
<keyword evidence="4" id="KW-0808">Transferase</keyword>
<accession>A0AAX4IX82</accession>
<dbReference type="PANTHER" id="PTHR24359">
    <property type="entry name" value="SERINE/THREONINE-PROTEIN KINASE SBK1"/>
    <property type="match status" value="1"/>
</dbReference>
<dbReference type="PANTHER" id="PTHR24359:SF1">
    <property type="entry name" value="INHIBITOR OF NUCLEAR FACTOR KAPPA-B KINASE EPSILON SUBUNIT HOMOLOG 1-RELATED"/>
    <property type="match status" value="1"/>
</dbReference>
<reference evidence="5" key="1">
    <citation type="journal article" date="2023" name="bioRxiv">
        <title>Complete genome of the Medicago anthracnose fungus, Colletotrichum destructivum, reveals a mini-chromosome-like region within a core chromosome.</title>
        <authorList>
            <person name="Lapalu N."/>
            <person name="Simon A."/>
            <person name="Lu A."/>
            <person name="Plaumann P.-L."/>
            <person name="Amselem J."/>
            <person name="Pigne S."/>
            <person name="Auger A."/>
            <person name="Koch C."/>
            <person name="Dallery J.-F."/>
            <person name="O'Connell R.J."/>
        </authorList>
    </citation>
    <scope>NUCLEOTIDE SEQUENCE [LARGE SCALE GENOMIC DNA]</scope>
    <source>
        <strain evidence="5">CBS 520.97</strain>
    </source>
</reference>
<evidence type="ECO:0000259" key="3">
    <source>
        <dbReference type="PROSITE" id="PS50011"/>
    </source>
</evidence>
<dbReference type="InterPro" id="IPR002110">
    <property type="entry name" value="Ankyrin_rpt"/>
</dbReference>
<dbReference type="InterPro" id="IPR000719">
    <property type="entry name" value="Prot_kinase_dom"/>
</dbReference>
<dbReference type="SMART" id="SM00220">
    <property type="entry name" value="S_TKc"/>
    <property type="match status" value="1"/>
</dbReference>
<dbReference type="InterPro" id="IPR036770">
    <property type="entry name" value="Ankyrin_rpt-contain_sf"/>
</dbReference>
<evidence type="ECO:0000256" key="1">
    <source>
        <dbReference type="PROSITE-ProRule" id="PRU00023"/>
    </source>
</evidence>
<proteinExistence type="predicted"/>
<dbReference type="Gene3D" id="1.25.40.10">
    <property type="entry name" value="Tetratricopeptide repeat domain"/>
    <property type="match status" value="1"/>
</dbReference>
<feature type="repeat" description="ANK" evidence="1">
    <location>
        <begin position="638"/>
        <end position="659"/>
    </location>
</feature>
<dbReference type="PROSITE" id="PS50297">
    <property type="entry name" value="ANK_REP_REGION"/>
    <property type="match status" value="1"/>
</dbReference>
<feature type="repeat" description="ANK" evidence="1">
    <location>
        <begin position="672"/>
        <end position="702"/>
    </location>
</feature>
<dbReference type="InterPro" id="IPR011990">
    <property type="entry name" value="TPR-like_helical_dom_sf"/>
</dbReference>
<feature type="domain" description="Protein kinase" evidence="3">
    <location>
        <begin position="80"/>
        <end position="380"/>
    </location>
</feature>